<dbReference type="Pfam" id="PF06325">
    <property type="entry name" value="PrmA"/>
    <property type="match status" value="1"/>
</dbReference>
<evidence type="ECO:0000256" key="8">
    <source>
        <dbReference type="ARBA" id="ARBA00042266"/>
    </source>
</evidence>
<dbReference type="InterPro" id="IPR029063">
    <property type="entry name" value="SAM-dependent_MTases_sf"/>
</dbReference>
<dbReference type="GO" id="GO:0032259">
    <property type="term" value="P:methylation"/>
    <property type="evidence" value="ECO:0007669"/>
    <property type="project" value="UniProtKB-KW"/>
</dbReference>
<evidence type="ECO:0000256" key="5">
    <source>
        <dbReference type="ARBA" id="ARBA00022691"/>
    </source>
</evidence>
<proteinExistence type="inferred from homology"/>
<dbReference type="AlphaFoldDB" id="A0A5P1EK33"/>
<reference evidence="10" key="1">
    <citation type="journal article" date="2017" name="Nat. Commun.">
        <title>The asparagus genome sheds light on the origin and evolution of a young Y chromosome.</title>
        <authorList>
            <person name="Harkess A."/>
            <person name="Zhou J."/>
            <person name="Xu C."/>
            <person name="Bowers J.E."/>
            <person name="Van der Hulst R."/>
            <person name="Ayyampalayam S."/>
            <person name="Mercati F."/>
            <person name="Riccardi P."/>
            <person name="McKain M.R."/>
            <person name="Kakrana A."/>
            <person name="Tang H."/>
            <person name="Ray J."/>
            <person name="Groenendijk J."/>
            <person name="Arikit S."/>
            <person name="Mathioni S.M."/>
            <person name="Nakano M."/>
            <person name="Shan H."/>
            <person name="Telgmann-Rauber A."/>
            <person name="Kanno A."/>
            <person name="Yue Z."/>
            <person name="Chen H."/>
            <person name="Li W."/>
            <person name="Chen Y."/>
            <person name="Xu X."/>
            <person name="Zhang Y."/>
            <person name="Luo S."/>
            <person name="Chen H."/>
            <person name="Gao J."/>
            <person name="Mao Z."/>
            <person name="Pires J.C."/>
            <person name="Luo M."/>
            <person name="Kudrna D."/>
            <person name="Wing R.A."/>
            <person name="Meyers B.C."/>
            <person name="Yi K."/>
            <person name="Kong H."/>
            <person name="Lavrijsen P."/>
            <person name="Sunseri F."/>
            <person name="Falavigna A."/>
            <person name="Ye Y."/>
            <person name="Leebens-Mack J.H."/>
            <person name="Chen G."/>
        </authorList>
    </citation>
    <scope>NUCLEOTIDE SEQUENCE [LARGE SCALE GENOMIC DNA]</scope>
    <source>
        <strain evidence="10">cv. DH0086</strain>
    </source>
</reference>
<name>A0A5P1EK33_ASPOF</name>
<dbReference type="Gramene" id="ONK65537">
    <property type="protein sequence ID" value="ONK65537"/>
    <property type="gene ID" value="A4U43_C07F38120"/>
</dbReference>
<dbReference type="OMA" id="WIVPEWT"/>
<dbReference type="InterPro" id="IPR004498">
    <property type="entry name" value="Ribosomal_PrmA_MeTrfase"/>
</dbReference>
<sequence length="346" mass="37809">MKRRGARGFRALETEAEGTASSALFSPYSSVRIRCEKHAADTLSEALLCFGASSASMDEVDNSVDLDNTWITSIFTDDQDVNACISHAADSIGLSYTPKYEISTGKPCDWVANVQETFHPIEVTRGLWIIPKWRTPVDLQAINIILDPGLAFGTGEHPTTKLCLLLLHGLIRGGERLFDYGTGSGVLGIAAVKMGAAFSVGIDIDLQAIISARQNIALNEIDSNKMSVYLVRGEKGLPTRYESTSKNPEERTSANLELIDAKQSFDIVIANILLNPLLDLAEEIVSFARPGAVIGLSGILSEQVKQIKELYSMYLDNISISEIDGWACLHGTRKRIDDETMSQPKR</sequence>
<dbReference type="Gene3D" id="3.40.50.150">
    <property type="entry name" value="Vaccinia Virus protein VP39"/>
    <property type="match status" value="1"/>
</dbReference>
<evidence type="ECO:0000256" key="1">
    <source>
        <dbReference type="ARBA" id="ARBA00009741"/>
    </source>
</evidence>
<dbReference type="SUPFAM" id="SSF53335">
    <property type="entry name" value="S-adenosyl-L-methionine-dependent methyltransferases"/>
    <property type="match status" value="1"/>
</dbReference>
<organism evidence="9 10">
    <name type="scientific">Asparagus officinalis</name>
    <name type="common">Garden asparagus</name>
    <dbReference type="NCBI Taxonomy" id="4686"/>
    <lineage>
        <taxon>Eukaryota</taxon>
        <taxon>Viridiplantae</taxon>
        <taxon>Streptophyta</taxon>
        <taxon>Embryophyta</taxon>
        <taxon>Tracheophyta</taxon>
        <taxon>Spermatophyta</taxon>
        <taxon>Magnoliopsida</taxon>
        <taxon>Liliopsida</taxon>
        <taxon>Asparagales</taxon>
        <taxon>Asparagaceae</taxon>
        <taxon>Asparagoideae</taxon>
        <taxon>Asparagus</taxon>
    </lineage>
</organism>
<evidence type="ECO:0000313" key="9">
    <source>
        <dbReference type="EMBL" id="ONK65537.1"/>
    </source>
</evidence>
<dbReference type="GO" id="GO:0016279">
    <property type="term" value="F:protein-lysine N-methyltransferase activity"/>
    <property type="evidence" value="ECO:0007669"/>
    <property type="project" value="TreeGrafter"/>
</dbReference>
<evidence type="ECO:0000256" key="2">
    <source>
        <dbReference type="ARBA" id="ARBA00022490"/>
    </source>
</evidence>
<evidence type="ECO:0000256" key="4">
    <source>
        <dbReference type="ARBA" id="ARBA00022679"/>
    </source>
</evidence>
<keyword evidence="2" id="KW-0963">Cytoplasm</keyword>
<dbReference type="PANTHER" id="PTHR43648">
    <property type="entry name" value="ELECTRON TRANSFER FLAVOPROTEIN BETA SUBUNIT LYSINE METHYLTRANSFERASE"/>
    <property type="match status" value="1"/>
</dbReference>
<dbReference type="InterPro" id="IPR050078">
    <property type="entry name" value="Ribosomal_L11_MeTrfase_PrmA"/>
</dbReference>
<comment type="similarity">
    <text evidence="1">Belongs to the methyltransferase superfamily. PrmA family.</text>
</comment>
<keyword evidence="5" id="KW-0949">S-adenosyl-L-methionine</keyword>
<evidence type="ECO:0000256" key="7">
    <source>
        <dbReference type="ARBA" id="ARBA00041867"/>
    </source>
</evidence>
<dbReference type="EMBL" id="CM007387">
    <property type="protein sequence ID" value="ONK65537.1"/>
    <property type="molecule type" value="Genomic_DNA"/>
</dbReference>
<keyword evidence="10" id="KW-1185">Reference proteome</keyword>
<evidence type="ECO:0000313" key="10">
    <source>
        <dbReference type="Proteomes" id="UP000243459"/>
    </source>
</evidence>
<dbReference type="CDD" id="cd02440">
    <property type="entry name" value="AdoMet_MTases"/>
    <property type="match status" value="1"/>
</dbReference>
<dbReference type="HAMAP" id="MF_00735">
    <property type="entry name" value="Methyltr_PrmA"/>
    <property type="match status" value="1"/>
</dbReference>
<keyword evidence="4" id="KW-0808">Transferase</keyword>
<dbReference type="PANTHER" id="PTHR43648:SF1">
    <property type="entry name" value="ELECTRON TRANSFER FLAVOPROTEIN BETA SUBUNIT LYSINE METHYLTRANSFERASE"/>
    <property type="match status" value="1"/>
</dbReference>
<comment type="similarity">
    <text evidence="6">Belongs to the methyltransferase superfamily. ETFBKMT family.</text>
</comment>
<dbReference type="GO" id="GO:0009507">
    <property type="term" value="C:chloroplast"/>
    <property type="evidence" value="ECO:0007669"/>
    <property type="project" value="EnsemblPlants"/>
</dbReference>
<dbReference type="Proteomes" id="UP000243459">
    <property type="component" value="Chromosome 7"/>
</dbReference>
<evidence type="ECO:0000256" key="3">
    <source>
        <dbReference type="ARBA" id="ARBA00022603"/>
    </source>
</evidence>
<gene>
    <name evidence="9" type="ORF">A4U43_C07F38120</name>
</gene>
<evidence type="ECO:0000256" key="6">
    <source>
        <dbReference type="ARBA" id="ARBA00037932"/>
    </source>
</evidence>
<accession>A0A5P1EK33</accession>
<dbReference type="GO" id="GO:0005739">
    <property type="term" value="C:mitochondrion"/>
    <property type="evidence" value="ECO:0007669"/>
    <property type="project" value="EnsemblPlants"/>
</dbReference>
<protein>
    <recommendedName>
        <fullName evidence="8">ETFB lysine methyltransferase</fullName>
    </recommendedName>
    <alternativeName>
        <fullName evidence="7">Protein N-lysine methyltransferase METTL20</fullName>
    </alternativeName>
</protein>
<keyword evidence="3" id="KW-0489">Methyltransferase</keyword>